<evidence type="ECO:0000256" key="1">
    <source>
        <dbReference type="SAM" id="Phobius"/>
    </source>
</evidence>
<feature type="transmembrane region" description="Helical" evidence="1">
    <location>
        <begin position="31"/>
        <end position="54"/>
    </location>
</feature>
<feature type="domain" description="EamA" evidence="2">
    <location>
        <begin position="2"/>
        <end position="132"/>
    </location>
</feature>
<dbReference type="GO" id="GO:0016020">
    <property type="term" value="C:membrane"/>
    <property type="evidence" value="ECO:0007669"/>
    <property type="project" value="InterPro"/>
</dbReference>
<keyword evidence="1" id="KW-1133">Transmembrane helix</keyword>
<feature type="transmembrane region" description="Helical" evidence="1">
    <location>
        <begin position="89"/>
        <end position="110"/>
    </location>
</feature>
<reference evidence="3" key="1">
    <citation type="submission" date="2020-05" db="EMBL/GenBank/DDBJ databases">
        <authorList>
            <person name="Chiriac C."/>
            <person name="Salcher M."/>
            <person name="Ghai R."/>
            <person name="Kavagutti S V."/>
        </authorList>
    </citation>
    <scope>NUCLEOTIDE SEQUENCE</scope>
</reference>
<evidence type="ECO:0000259" key="2">
    <source>
        <dbReference type="Pfam" id="PF00892"/>
    </source>
</evidence>
<dbReference type="AlphaFoldDB" id="A0A6J6BXI6"/>
<keyword evidence="1" id="KW-0812">Transmembrane</keyword>
<evidence type="ECO:0000313" key="3">
    <source>
        <dbReference type="EMBL" id="CAB4543437.1"/>
    </source>
</evidence>
<dbReference type="EMBL" id="CAEZSH010000107">
    <property type="protein sequence ID" value="CAB4543437.1"/>
    <property type="molecule type" value="Genomic_DNA"/>
</dbReference>
<dbReference type="InterPro" id="IPR037185">
    <property type="entry name" value="EmrE-like"/>
</dbReference>
<feature type="transmembrane region" description="Helical" evidence="1">
    <location>
        <begin position="60"/>
        <end position="82"/>
    </location>
</feature>
<feature type="transmembrane region" description="Helical" evidence="1">
    <location>
        <begin position="146"/>
        <end position="167"/>
    </location>
</feature>
<dbReference type="Gene3D" id="1.10.3730.20">
    <property type="match status" value="1"/>
</dbReference>
<dbReference type="EMBL" id="CAEZUW010000045">
    <property type="protein sequence ID" value="CAB4610553.1"/>
    <property type="molecule type" value="Genomic_DNA"/>
</dbReference>
<proteinExistence type="predicted"/>
<feature type="transmembrane region" description="Helical" evidence="1">
    <location>
        <begin position="173"/>
        <end position="194"/>
    </location>
</feature>
<feature type="transmembrane region" description="Helical" evidence="1">
    <location>
        <begin position="214"/>
        <end position="235"/>
    </location>
</feature>
<feature type="transmembrane region" description="Helical" evidence="1">
    <location>
        <begin position="6"/>
        <end position="24"/>
    </location>
</feature>
<gene>
    <name evidence="3" type="ORF">UFOPK1410_00819</name>
    <name evidence="4" type="ORF">UFOPK1855_00390</name>
</gene>
<dbReference type="Pfam" id="PF00892">
    <property type="entry name" value="EamA"/>
    <property type="match status" value="2"/>
</dbReference>
<name>A0A6J6BXI6_9ZZZZ</name>
<feature type="transmembrane region" description="Helical" evidence="1">
    <location>
        <begin position="116"/>
        <end position="134"/>
    </location>
</feature>
<keyword evidence="1" id="KW-0472">Membrane</keyword>
<evidence type="ECO:0000313" key="4">
    <source>
        <dbReference type="EMBL" id="CAB4610553.1"/>
    </source>
</evidence>
<organism evidence="3">
    <name type="scientific">freshwater metagenome</name>
    <dbReference type="NCBI Taxonomy" id="449393"/>
    <lineage>
        <taxon>unclassified sequences</taxon>
        <taxon>metagenomes</taxon>
        <taxon>ecological metagenomes</taxon>
    </lineage>
</organism>
<accession>A0A6J6BXI6</accession>
<feature type="domain" description="EamA" evidence="2">
    <location>
        <begin position="146"/>
        <end position="285"/>
    </location>
</feature>
<dbReference type="InterPro" id="IPR000620">
    <property type="entry name" value="EamA_dom"/>
</dbReference>
<dbReference type="SUPFAM" id="SSF103481">
    <property type="entry name" value="Multidrug resistance efflux transporter EmrE"/>
    <property type="match status" value="2"/>
</dbReference>
<sequence length="288" mass="29752">MLTVLLGFATSLVYGFADFFGAIASRRIRPVTVTAVSGAIGLVFLITLVPIFGFSFDSDALTWGIWAGAWSAVAMSCLYASLALGPISIVSPLSAVISAIVPAAFGLYLGDTFSPWGYLAIVLLLIAVVLVGFVPGADVRMPTPQALLLGAAAGAGIGAVLICLDQAPEDSGLTPVIMLRAVSASLLGLFLIAVLVRERGKVRASESKTGMHRLWFAVAAAGLFDSSANVFFLLASRTGSLTVVSVLTALYPLGTIILARIILKEKIARTQQVGIGLALAASAILAIT</sequence>
<feature type="transmembrane region" description="Helical" evidence="1">
    <location>
        <begin position="241"/>
        <end position="263"/>
    </location>
</feature>
<protein>
    <submittedName>
        <fullName evidence="3">Unannotated protein</fullName>
    </submittedName>
</protein>